<dbReference type="GO" id="GO:0020037">
    <property type="term" value="F:heme binding"/>
    <property type="evidence" value="ECO:0007669"/>
    <property type="project" value="InterPro"/>
</dbReference>
<evidence type="ECO:0000256" key="6">
    <source>
        <dbReference type="ARBA" id="ARBA00023002"/>
    </source>
</evidence>
<keyword evidence="4" id="KW-0349">Heme</keyword>
<dbReference type="PANTHER" id="PTHR46300">
    <property type="entry name" value="P450, PUTATIVE (EUROFUNG)-RELATED-RELATED"/>
    <property type="match status" value="1"/>
</dbReference>
<dbReference type="InterPro" id="IPR002401">
    <property type="entry name" value="Cyt_P450_E_grp-I"/>
</dbReference>
<name>A0A0C3CQC9_9AGAM</name>
<evidence type="ECO:0000256" key="7">
    <source>
        <dbReference type="ARBA" id="ARBA00023004"/>
    </source>
</evidence>
<evidence type="ECO:0008006" key="11">
    <source>
        <dbReference type="Google" id="ProtNLM"/>
    </source>
</evidence>
<evidence type="ECO:0000256" key="3">
    <source>
        <dbReference type="ARBA" id="ARBA00010617"/>
    </source>
</evidence>
<dbReference type="PRINTS" id="PR00463">
    <property type="entry name" value="EP450I"/>
</dbReference>
<organism evidence="9 10">
    <name type="scientific">Scleroderma citrinum Foug A</name>
    <dbReference type="NCBI Taxonomy" id="1036808"/>
    <lineage>
        <taxon>Eukaryota</taxon>
        <taxon>Fungi</taxon>
        <taxon>Dikarya</taxon>
        <taxon>Basidiomycota</taxon>
        <taxon>Agaricomycotina</taxon>
        <taxon>Agaricomycetes</taxon>
        <taxon>Agaricomycetidae</taxon>
        <taxon>Boletales</taxon>
        <taxon>Sclerodermatineae</taxon>
        <taxon>Sclerodermataceae</taxon>
        <taxon>Scleroderma</taxon>
    </lineage>
</organism>
<evidence type="ECO:0000256" key="4">
    <source>
        <dbReference type="ARBA" id="ARBA00022617"/>
    </source>
</evidence>
<evidence type="ECO:0000256" key="2">
    <source>
        <dbReference type="ARBA" id="ARBA00005179"/>
    </source>
</evidence>
<comment type="similarity">
    <text evidence="3">Belongs to the cytochrome P450 family.</text>
</comment>
<dbReference type="CDD" id="cd11065">
    <property type="entry name" value="CYP64-like"/>
    <property type="match status" value="1"/>
</dbReference>
<dbReference type="SUPFAM" id="SSF48264">
    <property type="entry name" value="Cytochrome P450"/>
    <property type="match status" value="1"/>
</dbReference>
<dbReference type="GO" id="GO:0004497">
    <property type="term" value="F:monooxygenase activity"/>
    <property type="evidence" value="ECO:0007669"/>
    <property type="project" value="UniProtKB-KW"/>
</dbReference>
<dbReference type="Pfam" id="PF00067">
    <property type="entry name" value="p450"/>
    <property type="match status" value="1"/>
</dbReference>
<keyword evidence="10" id="KW-1185">Reference proteome</keyword>
<keyword evidence="7" id="KW-0408">Iron</keyword>
<accession>A0A0C3CQC9</accession>
<comment type="pathway">
    <text evidence="2">Secondary metabolite biosynthesis.</text>
</comment>
<keyword evidence="5" id="KW-0479">Metal-binding</keyword>
<dbReference type="InterPro" id="IPR001128">
    <property type="entry name" value="Cyt_P450"/>
</dbReference>
<dbReference type="EMBL" id="KN822329">
    <property type="protein sequence ID" value="KIM50790.1"/>
    <property type="molecule type" value="Genomic_DNA"/>
</dbReference>
<reference evidence="10" key="2">
    <citation type="submission" date="2015-01" db="EMBL/GenBank/DDBJ databases">
        <title>Evolutionary Origins and Diversification of the Mycorrhizal Mutualists.</title>
        <authorList>
            <consortium name="DOE Joint Genome Institute"/>
            <consortium name="Mycorrhizal Genomics Consortium"/>
            <person name="Kohler A."/>
            <person name="Kuo A."/>
            <person name="Nagy L.G."/>
            <person name="Floudas D."/>
            <person name="Copeland A."/>
            <person name="Barry K.W."/>
            <person name="Cichocki N."/>
            <person name="Veneault-Fourrey C."/>
            <person name="LaButti K."/>
            <person name="Lindquist E.A."/>
            <person name="Lipzen A."/>
            <person name="Lundell T."/>
            <person name="Morin E."/>
            <person name="Murat C."/>
            <person name="Riley R."/>
            <person name="Ohm R."/>
            <person name="Sun H."/>
            <person name="Tunlid A."/>
            <person name="Henrissat B."/>
            <person name="Grigoriev I.V."/>
            <person name="Hibbett D.S."/>
            <person name="Martin F."/>
        </authorList>
    </citation>
    <scope>NUCLEOTIDE SEQUENCE [LARGE SCALE GENOMIC DNA]</scope>
    <source>
        <strain evidence="10">Foug A</strain>
    </source>
</reference>
<protein>
    <recommendedName>
        <fullName evidence="11">Cytochrome P450</fullName>
    </recommendedName>
</protein>
<reference evidence="9 10" key="1">
    <citation type="submission" date="2014-04" db="EMBL/GenBank/DDBJ databases">
        <authorList>
            <consortium name="DOE Joint Genome Institute"/>
            <person name="Kuo A."/>
            <person name="Kohler A."/>
            <person name="Nagy L.G."/>
            <person name="Floudas D."/>
            <person name="Copeland A."/>
            <person name="Barry K.W."/>
            <person name="Cichocki N."/>
            <person name="Veneault-Fourrey C."/>
            <person name="LaButti K."/>
            <person name="Lindquist E.A."/>
            <person name="Lipzen A."/>
            <person name="Lundell T."/>
            <person name="Morin E."/>
            <person name="Murat C."/>
            <person name="Sun H."/>
            <person name="Tunlid A."/>
            <person name="Henrissat B."/>
            <person name="Grigoriev I.V."/>
            <person name="Hibbett D.S."/>
            <person name="Martin F."/>
            <person name="Nordberg H.P."/>
            <person name="Cantor M.N."/>
            <person name="Hua S.X."/>
        </authorList>
    </citation>
    <scope>NUCLEOTIDE SEQUENCE [LARGE SCALE GENOMIC DNA]</scope>
    <source>
        <strain evidence="9 10">Foug A</strain>
    </source>
</reference>
<evidence type="ECO:0000256" key="8">
    <source>
        <dbReference type="ARBA" id="ARBA00023033"/>
    </source>
</evidence>
<keyword evidence="8" id="KW-0503">Monooxygenase</keyword>
<evidence type="ECO:0000256" key="5">
    <source>
        <dbReference type="ARBA" id="ARBA00022723"/>
    </source>
</evidence>
<dbReference type="Gene3D" id="1.10.630.10">
    <property type="entry name" value="Cytochrome P450"/>
    <property type="match status" value="1"/>
</dbReference>
<dbReference type="GO" id="GO:0005506">
    <property type="term" value="F:iron ion binding"/>
    <property type="evidence" value="ECO:0007669"/>
    <property type="project" value="InterPro"/>
</dbReference>
<dbReference type="OrthoDB" id="2789670at2759"/>
<dbReference type="AlphaFoldDB" id="A0A0C3CQC9"/>
<sequence>MTTFIVAWLLGVSLASIAVYLVRCTVFKRKPAPFPPGPTPLPILGNLFDLPKERPELAYAELSKKFGDIIHFQIFGQHLIILNSTKAAVEMLDKKSAKYSDRPIFPFVSDLLGCKHSLPLLPYGDTFRETRKRFHRIIGTRTAVEGFSDVESTEMHKFLKRVLADPERLDDHIRMTVGTVILRIAYGYQANQENDPLINLVREAVIIVSKAIAPGAFLVDAIPLLKYVPEWVPGAGFQRQAREWKAIMDQVTDVPYNFVKSQMEAGTALKSYTSILLEGRMSSLSEEEVTSIKWSASAFFGGGSDTTVAAMHSMFLAMLLFPEVQKKAQAELDTIIGPERLPNLSDRQSLPYMEALLKEIHRWHAVSLLGVPHCTSEDDIHNGYYIPKGTLILPNIWAMLNDPQSYTRPAEFRPERFLGKQPELDPHTMSFGFGRRSVGCLQLADASVWLLTAMSLAVFNITKAVEDNVEITPEIDSSSLGASHLKPFKCSILPRSAKALELIQQDIQC</sequence>
<comment type="cofactor">
    <cofactor evidence="1">
        <name>heme</name>
        <dbReference type="ChEBI" id="CHEBI:30413"/>
    </cofactor>
</comment>
<dbReference type="HOGENOM" id="CLU_001570_2_3_1"/>
<evidence type="ECO:0000313" key="10">
    <source>
        <dbReference type="Proteomes" id="UP000053989"/>
    </source>
</evidence>
<gene>
    <name evidence="9" type="ORF">SCLCIDRAFT_144669</name>
</gene>
<keyword evidence="6" id="KW-0560">Oxidoreductase</keyword>
<dbReference type="STRING" id="1036808.A0A0C3CQC9"/>
<evidence type="ECO:0000256" key="1">
    <source>
        <dbReference type="ARBA" id="ARBA00001971"/>
    </source>
</evidence>
<dbReference type="PANTHER" id="PTHR46300:SF7">
    <property type="entry name" value="P450, PUTATIVE (EUROFUNG)-RELATED"/>
    <property type="match status" value="1"/>
</dbReference>
<evidence type="ECO:0000313" key="9">
    <source>
        <dbReference type="EMBL" id="KIM50790.1"/>
    </source>
</evidence>
<dbReference type="InterPro" id="IPR036396">
    <property type="entry name" value="Cyt_P450_sf"/>
</dbReference>
<dbReference type="InterPro" id="IPR050364">
    <property type="entry name" value="Cytochrome_P450_fung"/>
</dbReference>
<dbReference type="InParanoid" id="A0A0C3CQC9"/>
<dbReference type="Proteomes" id="UP000053989">
    <property type="component" value="Unassembled WGS sequence"/>
</dbReference>
<proteinExistence type="inferred from homology"/>
<dbReference type="GO" id="GO:0016705">
    <property type="term" value="F:oxidoreductase activity, acting on paired donors, with incorporation or reduction of molecular oxygen"/>
    <property type="evidence" value="ECO:0007669"/>
    <property type="project" value="InterPro"/>
</dbReference>